<dbReference type="InterPro" id="IPR013972">
    <property type="entry name" value="YcbB"/>
</dbReference>
<dbReference type="PANTHER" id="PTHR43228">
    <property type="entry name" value="TWO-COMPONENT RESPONSE REGULATOR"/>
    <property type="match status" value="1"/>
</dbReference>
<proteinExistence type="predicted"/>
<protein>
    <submittedName>
        <fullName evidence="3">Response regulator</fullName>
    </submittedName>
</protein>
<organism evidence="3 4">
    <name type="scientific">Faecalicatena faecalis</name>
    <dbReference type="NCBI Taxonomy" id="2726362"/>
    <lineage>
        <taxon>Bacteria</taxon>
        <taxon>Bacillati</taxon>
        <taxon>Bacillota</taxon>
        <taxon>Clostridia</taxon>
        <taxon>Lachnospirales</taxon>
        <taxon>Lachnospiraceae</taxon>
        <taxon>Faecalicatena</taxon>
    </lineage>
</organism>
<dbReference type="InterPro" id="IPR001789">
    <property type="entry name" value="Sig_transdc_resp-reg_receiver"/>
</dbReference>
<dbReference type="Pfam" id="PF00072">
    <property type="entry name" value="Response_reg"/>
    <property type="match status" value="1"/>
</dbReference>
<evidence type="ECO:0000313" key="3">
    <source>
        <dbReference type="EMBL" id="MBU3876873.1"/>
    </source>
</evidence>
<comment type="caution">
    <text evidence="3">The sequence shown here is derived from an EMBL/GenBank/DDBJ whole genome shotgun (WGS) entry which is preliminary data.</text>
</comment>
<sequence>MRLYIVDDDRNVQTILKMIIRDRNLGTLCGIAANGADALEDMPYAKPDIVIADLLMPEMDGITFVKKARALWPDTVFIMLSQVASKDMIAGAYESGIEFYIQKPINSVEVEKVVKKVEQSLIDRRTLRKVQNIFINQSDASANTGIPPVTGGYSGHASISSIRSSDGNASKTHILRLRSILQKLGISGERGSRDIIQLVDYLTEHQTRLSDATLGELCSKFSDNPKSMEQRIRRTASMGMVNLANLGLEDYSNDTFTTYANTLYNFEQVRREMDFIRGKSTRHGNVKIKSFLNALVLACTES</sequence>
<evidence type="ECO:0000313" key="4">
    <source>
        <dbReference type="Proteomes" id="UP000723714"/>
    </source>
</evidence>
<feature type="domain" description="Response regulatory" evidence="2">
    <location>
        <begin position="2"/>
        <end position="118"/>
    </location>
</feature>
<dbReference type="SMART" id="SM00448">
    <property type="entry name" value="REC"/>
    <property type="match status" value="1"/>
</dbReference>
<accession>A0ABS6D5I6</accession>
<evidence type="ECO:0000256" key="1">
    <source>
        <dbReference type="PROSITE-ProRule" id="PRU00169"/>
    </source>
</evidence>
<dbReference type="InterPro" id="IPR052048">
    <property type="entry name" value="ST_Response_Regulator"/>
</dbReference>
<dbReference type="PROSITE" id="PS50110">
    <property type="entry name" value="RESPONSE_REGULATORY"/>
    <property type="match status" value="1"/>
</dbReference>
<keyword evidence="1" id="KW-0597">Phosphoprotein</keyword>
<feature type="modified residue" description="4-aspartylphosphate" evidence="1">
    <location>
        <position position="53"/>
    </location>
</feature>
<dbReference type="Proteomes" id="UP000723714">
    <property type="component" value="Unassembled WGS sequence"/>
</dbReference>
<dbReference type="Pfam" id="PF08664">
    <property type="entry name" value="YcbB"/>
    <property type="match status" value="1"/>
</dbReference>
<keyword evidence="4" id="KW-1185">Reference proteome</keyword>
<reference evidence="3 4" key="1">
    <citation type="submission" date="2021-06" db="EMBL/GenBank/DDBJ databases">
        <title>Faecalicatena sp. nov. isolated from porcine feces.</title>
        <authorList>
            <person name="Oh B.S."/>
            <person name="Lee J.H."/>
        </authorList>
    </citation>
    <scope>NUCLEOTIDE SEQUENCE [LARGE SCALE GENOMIC DNA]</scope>
    <source>
        <strain evidence="3 4">AGMB00832</strain>
    </source>
</reference>
<dbReference type="PANTHER" id="PTHR43228:SF8">
    <property type="entry name" value="TRANSCRIPTIONAL REGULATORY PROTEIN GLNL"/>
    <property type="match status" value="1"/>
</dbReference>
<dbReference type="EMBL" id="JABACJ020000013">
    <property type="protein sequence ID" value="MBU3876873.1"/>
    <property type="molecule type" value="Genomic_DNA"/>
</dbReference>
<dbReference type="RefSeq" id="WP_216242755.1">
    <property type="nucleotide sequence ID" value="NZ_JABACJ020000013.1"/>
</dbReference>
<evidence type="ECO:0000259" key="2">
    <source>
        <dbReference type="PROSITE" id="PS50110"/>
    </source>
</evidence>
<gene>
    <name evidence="3" type="ORF">HGO97_013750</name>
</gene>
<name>A0ABS6D5I6_9FIRM</name>